<dbReference type="InterPro" id="IPR036890">
    <property type="entry name" value="HATPase_C_sf"/>
</dbReference>
<dbReference type="Pfam" id="PF02518">
    <property type="entry name" value="HATPase_c"/>
    <property type="match status" value="1"/>
</dbReference>
<evidence type="ECO:0000259" key="7">
    <source>
        <dbReference type="PROSITE" id="PS50109"/>
    </source>
</evidence>
<dbReference type="Pfam" id="PF01590">
    <property type="entry name" value="GAF"/>
    <property type="match status" value="1"/>
</dbReference>
<dbReference type="Gene3D" id="1.10.510.10">
    <property type="entry name" value="Transferase(Phosphotransferase) domain 1"/>
    <property type="match status" value="1"/>
</dbReference>
<evidence type="ECO:0000256" key="5">
    <source>
        <dbReference type="ARBA" id="ARBA00023012"/>
    </source>
</evidence>
<evidence type="ECO:0000313" key="9">
    <source>
        <dbReference type="Proteomes" id="UP001604335"/>
    </source>
</evidence>
<dbReference type="SMART" id="SM00220">
    <property type="entry name" value="S_TKc"/>
    <property type="match status" value="1"/>
</dbReference>
<dbReference type="InterPro" id="IPR053159">
    <property type="entry name" value="Hybrid_Histidine_Kinase"/>
</dbReference>
<dbReference type="PROSITE" id="PS50109">
    <property type="entry name" value="HIS_KIN"/>
    <property type="match status" value="1"/>
</dbReference>
<dbReference type="InterPro" id="IPR036097">
    <property type="entry name" value="HisK_dim/P_sf"/>
</dbReference>
<evidence type="ECO:0000256" key="2">
    <source>
        <dbReference type="ARBA" id="ARBA00012438"/>
    </source>
</evidence>
<dbReference type="InterPro" id="IPR003661">
    <property type="entry name" value="HisK_dim/P_dom"/>
</dbReference>
<dbReference type="InterPro" id="IPR000719">
    <property type="entry name" value="Prot_kinase_dom"/>
</dbReference>
<protein>
    <recommendedName>
        <fullName evidence="2">histidine kinase</fullName>
        <ecNumber evidence="2">2.7.13.3</ecNumber>
    </recommendedName>
</protein>
<comment type="caution">
    <text evidence="8">The sequence shown here is derived from an EMBL/GenBank/DDBJ whole genome shotgun (WGS) entry which is preliminary data.</text>
</comment>
<proteinExistence type="predicted"/>
<dbReference type="InterPro" id="IPR003018">
    <property type="entry name" value="GAF"/>
</dbReference>
<dbReference type="SUPFAM" id="SSF52540">
    <property type="entry name" value="P-loop containing nucleoside triphosphate hydrolases"/>
    <property type="match status" value="1"/>
</dbReference>
<feature type="domain" description="Histidine kinase" evidence="7">
    <location>
        <begin position="1552"/>
        <end position="1809"/>
    </location>
</feature>
<dbReference type="InterPro" id="IPR027417">
    <property type="entry name" value="P-loop_NTPase"/>
</dbReference>
<dbReference type="Pfam" id="PF00069">
    <property type="entry name" value="Pkinase"/>
    <property type="match status" value="1"/>
</dbReference>
<dbReference type="SUPFAM" id="SSF47384">
    <property type="entry name" value="Homodimeric domain of signal transducing histidine kinase"/>
    <property type="match status" value="1"/>
</dbReference>
<dbReference type="PROSITE" id="PS00108">
    <property type="entry name" value="PROTEIN_KINASE_ST"/>
    <property type="match status" value="1"/>
</dbReference>
<keyword evidence="5" id="KW-0902">Two-component regulatory system</keyword>
<dbReference type="CDD" id="cd14014">
    <property type="entry name" value="STKc_PknB_like"/>
    <property type="match status" value="1"/>
</dbReference>
<feature type="domain" description="Protein kinase" evidence="6">
    <location>
        <begin position="18"/>
        <end position="278"/>
    </location>
</feature>
<dbReference type="SUPFAM" id="SSF55874">
    <property type="entry name" value="ATPase domain of HSP90 chaperone/DNA topoisomerase II/histidine kinase"/>
    <property type="match status" value="1"/>
</dbReference>
<dbReference type="RefSeq" id="WP_393014737.1">
    <property type="nucleotide sequence ID" value="NZ_JAZAQF010000086.1"/>
</dbReference>
<keyword evidence="4" id="KW-0418">Kinase</keyword>
<dbReference type="Pfam" id="PF13191">
    <property type="entry name" value="AAA_16"/>
    <property type="match status" value="1"/>
</dbReference>
<dbReference type="InterPro" id="IPR008271">
    <property type="entry name" value="Ser/Thr_kinase_AS"/>
</dbReference>
<evidence type="ECO:0000313" key="8">
    <source>
        <dbReference type="EMBL" id="MFG3819057.1"/>
    </source>
</evidence>
<dbReference type="SUPFAM" id="SSF56112">
    <property type="entry name" value="Protein kinase-like (PK-like)"/>
    <property type="match status" value="1"/>
</dbReference>
<gene>
    <name evidence="8" type="ORF">VPK24_15550</name>
</gene>
<dbReference type="InterPro" id="IPR011009">
    <property type="entry name" value="Kinase-like_dom_sf"/>
</dbReference>
<dbReference type="InterPro" id="IPR004358">
    <property type="entry name" value="Sig_transdc_His_kin-like_C"/>
</dbReference>
<dbReference type="Gene3D" id="1.10.287.130">
    <property type="match status" value="1"/>
</dbReference>
<dbReference type="EC" id="2.7.13.3" evidence="2"/>
<sequence>MTSAPGSTSPAIAHLPAYQVLELMYEGARTLVYRAVEKATQRSVIIKVLSQEYPSFAELVQFRNQYTVTKNLPIDGIVHPLSLIPCGNGYGLVMEDFGAISLAQYLQDNTITLIEILEIAVNLAGILHELHQYRVIHKDIKPTNILIDPTSKQVKLIDFGIASLLPKETQSLQSPKSLEGTLAYLAPEQTGRMNRAIDYRADFYALGVTLYQMLTGELPFKGQDPLELIHCHMTQVPPAVDGLNPQVPGMVAAIVNKLMAKNAEDRYQSALGLKHDLEHCLNQYALQGRVAVFSLGDRDLNDRFLIPEKLYGRQPEVQALLDAFDRVAQGASELILVAGFSGIGKTAVVSEVHKPIVRQRGYFIKGKFDQFNRNIPFSAFVQAFRDLMGQLLSESDQQLAQWRTKILTALGTNGQVLIEVIPELERIIGSQPPAPELSGAAAQNRFNLLFQNFLQIFTQATHPLVLFLDDLQWADSASLQLIKILMDGHPYLLLLGTYRDNEVSSAHPLMLTIEELKKAEVTLQTITLAPLGFRDTNQLVAETLHCSLDRSRLLTELIYLRTQGNPFFTAQFLKALKEDGYILFDREQGVWECDLAPISTLSLTDNVVEFMALQLQKLPAATQGVLKLAACIGNQFDLSTLAIVSEQSETETAAALWKALQEGLILPQSEVYKFYLGQETPEATETETTVSDRAVYRFLHDRVQQAAYALIDDDQKQATHLCVGRLLLEQLSERDREERIFEIVNHLNVGQALIAAPNQQRELAQLNFLAGCKAKAATAYAAALTYIRTAIKLLPETIAQKDYDLSFRLDKERAEIEYLNGNLEAAEIWIQKALGKAKTSLEKADVYNMSILQYTLQAKYPEAIQAGRQGLALLEIDLPVDHLEAALAQELDQAKTLANHNSFEVLTQLPIMTEPEQKMAIKLLISMGPPTYRSHQRLWSVICAKAVNLCLQYGNTPEIGYIYPAFGGLRGYALNNYQGTDQLLDITLQLIQAFNNKSAESVAYLMIGSSLRHWSDPLKIATEDYLSSYRVGLESSNLQYAAYAFGHNMYCRFYQSLPLDQLFDEITEYLNFSRKHKNQWAIDLMLGGLSVVANLLDPEYDPTDLSIGWGKIQSELAYLEQCRIHKNWQVICIFNILRTQVLLIFDQLEEAYYYGQQAESEIINVAPQGLLPYVHHCFVYALLLAARYEQTPEEQKARDWTTIIRYRDQLKIWADNCPENFLHLYFLVKAETDRITSQYPEAIESYDWAIANAKGMGYLQEEALANELAAKFYLDWGKEKIAAVYLQEAYYCYARWGAKAKIRDLEIRYPKLLRPILQASSTSVDFLNTLMTLTSVSPTTSGSTRKSASSARLNQTLDFASILRASQALSSTIQLEELLGQLTQIILQNSGADRCVLVLADDGENWQVRATATLKLTQLGNDPLTDHGQVPAKLIRYVKNTQELVVIDDLVTNLPVIGNYLNQYQPKSVLCLPILNQGQLLGCLYLENRLTAGVFTNDRVIILNFLCTQAAISLNNAKLYQQVQQSFTDLQQAQLKLVQSEKMSALGSLVAGVAHEINNPIGCIIGNIDATQIYIEDLLGLLDLYAQELPNPSPQIQAELEAVDLNYVRDDAMQLIRAMKESGDRIRAISKSLRTFSRADTENKQLFDVREGIDSTVLILRHRLKGNDHRPAIHVATDYDPVPEIYCFPGQLNQVFMNLLANAIDALDEASQGHSFEALTAAAQAISIHVTSDQATVQVTIADNGVGIPEEIISKIFDQAFTTKAVGRGTGLGLAIARQIVVDIHGGSLEAKSTVGQGTEFVICLPINRPN</sequence>
<dbReference type="InterPro" id="IPR041664">
    <property type="entry name" value="AAA_16"/>
</dbReference>
<evidence type="ECO:0000256" key="3">
    <source>
        <dbReference type="ARBA" id="ARBA00022553"/>
    </source>
</evidence>
<dbReference type="PANTHER" id="PTHR43642:SF1">
    <property type="entry name" value="HYBRID SIGNAL TRANSDUCTION HISTIDINE KINASE G"/>
    <property type="match status" value="1"/>
</dbReference>
<dbReference type="PANTHER" id="PTHR43642">
    <property type="entry name" value="HYBRID SIGNAL TRANSDUCTION HISTIDINE KINASE G"/>
    <property type="match status" value="1"/>
</dbReference>
<dbReference type="Gene3D" id="3.40.50.300">
    <property type="entry name" value="P-loop containing nucleotide triphosphate hydrolases"/>
    <property type="match status" value="1"/>
</dbReference>
<dbReference type="Gene3D" id="3.30.450.40">
    <property type="match status" value="1"/>
</dbReference>
<dbReference type="SUPFAM" id="SSF55781">
    <property type="entry name" value="GAF domain-like"/>
    <property type="match status" value="1"/>
</dbReference>
<dbReference type="InterPro" id="IPR005467">
    <property type="entry name" value="His_kinase_dom"/>
</dbReference>
<dbReference type="CDD" id="cd00082">
    <property type="entry name" value="HisKA"/>
    <property type="match status" value="1"/>
</dbReference>
<dbReference type="PROSITE" id="PS50011">
    <property type="entry name" value="PROTEIN_KINASE_DOM"/>
    <property type="match status" value="1"/>
</dbReference>
<dbReference type="InterPro" id="IPR029016">
    <property type="entry name" value="GAF-like_dom_sf"/>
</dbReference>
<dbReference type="SMART" id="SM00387">
    <property type="entry name" value="HATPase_c"/>
    <property type="match status" value="1"/>
</dbReference>
<organism evidence="8 9">
    <name type="scientific">Limnothrix redekei LRLZ20PSL1</name>
    <dbReference type="NCBI Taxonomy" id="3112953"/>
    <lineage>
        <taxon>Bacteria</taxon>
        <taxon>Bacillati</taxon>
        <taxon>Cyanobacteriota</taxon>
        <taxon>Cyanophyceae</taxon>
        <taxon>Pseudanabaenales</taxon>
        <taxon>Pseudanabaenaceae</taxon>
        <taxon>Limnothrix</taxon>
    </lineage>
</organism>
<keyword evidence="3" id="KW-0597">Phosphoprotein</keyword>
<keyword evidence="9" id="KW-1185">Reference proteome</keyword>
<dbReference type="Gene3D" id="3.30.565.10">
    <property type="entry name" value="Histidine kinase-like ATPase, C-terminal domain"/>
    <property type="match status" value="1"/>
</dbReference>
<dbReference type="Proteomes" id="UP001604335">
    <property type="component" value="Unassembled WGS sequence"/>
</dbReference>
<evidence type="ECO:0000256" key="4">
    <source>
        <dbReference type="ARBA" id="ARBA00022777"/>
    </source>
</evidence>
<accession>A0ABW7CD45</accession>
<evidence type="ECO:0000259" key="6">
    <source>
        <dbReference type="PROSITE" id="PS50011"/>
    </source>
</evidence>
<dbReference type="SMART" id="SM00065">
    <property type="entry name" value="GAF"/>
    <property type="match status" value="1"/>
</dbReference>
<evidence type="ECO:0000256" key="1">
    <source>
        <dbReference type="ARBA" id="ARBA00000085"/>
    </source>
</evidence>
<reference evidence="9" key="1">
    <citation type="journal article" date="2024" name="Algal Res.">
        <title>Biochemical, toxicological and genomic investigation of a high-biomass producing Limnothrix strain isolated from Italian shallow drinking water reservoir.</title>
        <authorList>
            <person name="Simonazzi M."/>
            <person name="Shishido T.K."/>
            <person name="Delbaje E."/>
            <person name="Wahlsten M."/>
            <person name="Fewer D.P."/>
            <person name="Sivonen K."/>
            <person name="Pezzolesi L."/>
            <person name="Pistocchi R."/>
        </authorList>
    </citation>
    <scope>NUCLEOTIDE SEQUENCE [LARGE SCALE GENOMIC DNA]</scope>
    <source>
        <strain evidence="9">LRLZ20PSL1</strain>
    </source>
</reference>
<keyword evidence="4" id="KW-0808">Transferase</keyword>
<dbReference type="EMBL" id="JAZAQF010000086">
    <property type="protein sequence ID" value="MFG3819057.1"/>
    <property type="molecule type" value="Genomic_DNA"/>
</dbReference>
<dbReference type="PRINTS" id="PR00344">
    <property type="entry name" value="BCTRLSENSOR"/>
</dbReference>
<name>A0ABW7CD45_9CYAN</name>
<dbReference type="InterPro" id="IPR003594">
    <property type="entry name" value="HATPase_dom"/>
</dbReference>
<comment type="catalytic activity">
    <reaction evidence="1">
        <text>ATP + protein L-histidine = ADP + protein N-phospho-L-histidine.</text>
        <dbReference type="EC" id="2.7.13.3"/>
    </reaction>
</comment>